<organism evidence="3 4">
    <name type="scientific">Ewingella americana</name>
    <dbReference type="NCBI Taxonomy" id="41202"/>
    <lineage>
        <taxon>Bacteria</taxon>
        <taxon>Pseudomonadati</taxon>
        <taxon>Pseudomonadota</taxon>
        <taxon>Gammaproteobacteria</taxon>
        <taxon>Enterobacterales</taxon>
        <taxon>Yersiniaceae</taxon>
        <taxon>Ewingella</taxon>
    </lineage>
</organism>
<dbReference type="SUPFAM" id="SSF159894">
    <property type="entry name" value="YgaC/TfoX-N like"/>
    <property type="match status" value="1"/>
</dbReference>
<dbReference type="RefSeq" id="WP_140470150.1">
    <property type="nucleotide sequence ID" value="NZ_RCZD01000001.1"/>
</dbReference>
<dbReference type="Pfam" id="PF04994">
    <property type="entry name" value="TfoX_C"/>
    <property type="match status" value="1"/>
</dbReference>
<accession>A0A502GV17</accession>
<dbReference type="InterPro" id="IPR007076">
    <property type="entry name" value="TfoX_N"/>
</dbReference>
<dbReference type="OrthoDB" id="4225809at2"/>
<dbReference type="Pfam" id="PF04993">
    <property type="entry name" value="TfoX_N"/>
    <property type="match status" value="1"/>
</dbReference>
<dbReference type="Gene3D" id="3.30.1460.30">
    <property type="entry name" value="YgaC/TfoX-N like chaperone"/>
    <property type="match status" value="1"/>
</dbReference>
<evidence type="ECO:0000259" key="2">
    <source>
        <dbReference type="Pfam" id="PF04994"/>
    </source>
</evidence>
<dbReference type="Gene3D" id="1.10.150.20">
    <property type="entry name" value="5' to 3' exonuclease, C-terminal subdomain"/>
    <property type="match status" value="1"/>
</dbReference>
<keyword evidence="4" id="KW-1185">Reference proteome</keyword>
<dbReference type="InterPro" id="IPR007077">
    <property type="entry name" value="TfoX_C"/>
</dbReference>
<dbReference type="PANTHER" id="PTHR36121">
    <property type="entry name" value="PROTEIN SXY"/>
    <property type="match status" value="1"/>
</dbReference>
<gene>
    <name evidence="3" type="ORF">EAH77_02180</name>
</gene>
<dbReference type="InterPro" id="IPR047525">
    <property type="entry name" value="TfoX-like"/>
</dbReference>
<dbReference type="EMBL" id="RCZD01000001">
    <property type="protein sequence ID" value="TPG65070.1"/>
    <property type="molecule type" value="Genomic_DNA"/>
</dbReference>
<feature type="domain" description="TfoX C-terminal" evidence="2">
    <location>
        <begin position="118"/>
        <end position="195"/>
    </location>
</feature>
<dbReference type="AlphaFoldDB" id="A0A502GV17"/>
<dbReference type="PANTHER" id="PTHR36121:SF1">
    <property type="entry name" value="PROTEIN SXY"/>
    <property type="match status" value="1"/>
</dbReference>
<proteinExistence type="predicted"/>
<sequence length="208" mass="23192">MINQSKKRISESKLLFASLGNIHSRSQFGGYSLSANGIMFALVSEGELYLRATPENEKQFCLMGMESLIYRKRGIAISLRYFKVGERLWAEPERLLSLAKSSLEGMLHDIKTKKNGDARLKDLPNISLSLERLLWQVGISTSSELRAHGACTTYLKLCSVKQNVGLNVLMALEGAILGFHEAALPHDARILLTQWYISHQAVMPLPAC</sequence>
<evidence type="ECO:0000259" key="1">
    <source>
        <dbReference type="Pfam" id="PF04993"/>
    </source>
</evidence>
<protein>
    <submittedName>
        <fullName evidence="3">TfoX/Sxy family DNA transformation protein</fullName>
    </submittedName>
</protein>
<dbReference type="Proteomes" id="UP000317663">
    <property type="component" value="Unassembled WGS sequence"/>
</dbReference>
<evidence type="ECO:0000313" key="4">
    <source>
        <dbReference type="Proteomes" id="UP000317663"/>
    </source>
</evidence>
<feature type="domain" description="TfoX N-terminal" evidence="1">
    <location>
        <begin position="15"/>
        <end position="104"/>
    </location>
</feature>
<dbReference type="InterPro" id="IPR026256">
    <property type="entry name" value="TfoX-like_gammaprotbact"/>
</dbReference>
<dbReference type="PIRSF" id="PIRSF028788">
    <property type="entry name" value="TfoX_Sxy"/>
    <property type="match status" value="1"/>
</dbReference>
<name>A0A502GV17_9GAMM</name>
<reference evidence="3 4" key="1">
    <citation type="journal article" date="2019" name="Environ. Microbiol.">
        <title>Species interactions and distinct microbial communities in high Arctic permafrost affected cryosols are associated with the CH4 and CO2 gas fluxes.</title>
        <authorList>
            <person name="Altshuler I."/>
            <person name="Hamel J."/>
            <person name="Turney S."/>
            <person name="Magnuson E."/>
            <person name="Levesque R."/>
            <person name="Greer C."/>
            <person name="Whyte L.G."/>
        </authorList>
    </citation>
    <scope>NUCLEOTIDE SEQUENCE [LARGE SCALE GENOMIC DNA]</scope>
    <source>
        <strain evidence="3 4">E4</strain>
    </source>
</reference>
<comment type="caution">
    <text evidence="3">The sequence shown here is derived from an EMBL/GenBank/DDBJ whole genome shotgun (WGS) entry which is preliminary data.</text>
</comment>
<evidence type="ECO:0000313" key="3">
    <source>
        <dbReference type="EMBL" id="TPG65070.1"/>
    </source>
</evidence>
<dbReference type="GO" id="GO:0030420">
    <property type="term" value="P:establishment of competence for transformation"/>
    <property type="evidence" value="ECO:0007669"/>
    <property type="project" value="InterPro"/>
</dbReference>